<evidence type="ECO:0000313" key="1">
    <source>
        <dbReference type="EMBL" id="NZA25728.1"/>
    </source>
</evidence>
<dbReference type="AlphaFoldDB" id="A0A853JAP4"/>
<dbReference type="RefSeq" id="WP_180677534.1">
    <property type="nucleotide sequence ID" value="NZ_JACCKA010000032.1"/>
</dbReference>
<protein>
    <submittedName>
        <fullName evidence="1">Phosphoglycerate mutase</fullName>
    </submittedName>
</protein>
<proteinExistence type="predicted"/>
<name>A0A853JAP4_9GAMM</name>
<accession>A0A853JAP4</accession>
<dbReference type="InterPro" id="IPR016631">
    <property type="entry name" value="Regulatory_RpfE"/>
</dbReference>
<keyword evidence="2" id="KW-1185">Reference proteome</keyword>
<organism evidence="1 2">
    <name type="scientific">Luteimonas salinisoli</name>
    <dbReference type="NCBI Taxonomy" id="2752307"/>
    <lineage>
        <taxon>Bacteria</taxon>
        <taxon>Pseudomonadati</taxon>
        <taxon>Pseudomonadota</taxon>
        <taxon>Gammaproteobacteria</taxon>
        <taxon>Lysobacterales</taxon>
        <taxon>Lysobacteraceae</taxon>
        <taxon>Luteimonas</taxon>
    </lineage>
</organism>
<dbReference type="Proteomes" id="UP000578091">
    <property type="component" value="Unassembled WGS sequence"/>
</dbReference>
<reference evidence="1 2" key="1">
    <citation type="submission" date="2020-07" db="EMBL/GenBank/DDBJ databases">
        <title>Luteimonas sp. SJ-92.</title>
        <authorList>
            <person name="Huang X.-X."/>
            <person name="Xu L."/>
            <person name="Sun J.-Q."/>
        </authorList>
    </citation>
    <scope>NUCLEOTIDE SEQUENCE [LARGE SCALE GENOMIC DNA]</scope>
    <source>
        <strain evidence="1 2">SJ-92</strain>
    </source>
</reference>
<gene>
    <name evidence="1" type="ORF">H0E84_04975</name>
</gene>
<dbReference type="EMBL" id="JACCKA010000032">
    <property type="protein sequence ID" value="NZA25728.1"/>
    <property type="molecule type" value="Genomic_DNA"/>
</dbReference>
<comment type="caution">
    <text evidence="1">The sequence shown here is derived from an EMBL/GenBank/DDBJ whole genome shotgun (WGS) entry which is preliminary data.</text>
</comment>
<evidence type="ECO:0000313" key="2">
    <source>
        <dbReference type="Proteomes" id="UP000578091"/>
    </source>
</evidence>
<sequence length="316" mass="33690">MTAAPSAIFLLPAAAAFGAQRLERACAQALGRADRPPAGEAGGQAQLLRHFEVLPRRLPFAALTRQADAGDAAGHAWLRADPAHVRPDINGARLLACGEALALEAAEAAALLRPLKPLFGDAGFPIDAPTPSRWYLRLPPQAQLPRFAPPSEALGADLFEHLAEGAEGRRWRALLNEAQIVLHNHPLNAARAARGRAMVNSLWFWGGGVLPDRVASGLSAVGSDDESLCALATAAGVPAGPGDAEFAAPAADALFDLRALRDLRQFAQAWLTPAFAALGRGELAALQLDLEDGQGYRFARGQRWRFWRRPQASLQR</sequence>
<dbReference type="PIRSF" id="PIRSF015283">
    <property type="entry name" value="Regulatory_RpfE"/>
    <property type="match status" value="1"/>
</dbReference>